<dbReference type="RefSeq" id="WP_281900419.1">
    <property type="nucleotide sequence ID" value="NZ_BSDI01000031.1"/>
</dbReference>
<evidence type="ECO:0000313" key="4">
    <source>
        <dbReference type="Proteomes" id="UP001144280"/>
    </source>
</evidence>
<evidence type="ECO:0000259" key="2">
    <source>
        <dbReference type="PROSITE" id="PS50966"/>
    </source>
</evidence>
<keyword evidence="4" id="KW-1185">Reference proteome</keyword>
<reference evidence="3" key="1">
    <citation type="submission" date="2022-12" db="EMBL/GenBank/DDBJ databases">
        <title>New Phytohabitans aurantiacus sp. RD004123 nov., an actinomycete isolated from soil.</title>
        <authorList>
            <person name="Triningsih D.W."/>
            <person name="Harunari E."/>
            <person name="Igarashi Y."/>
        </authorList>
    </citation>
    <scope>NUCLEOTIDE SEQUENCE</scope>
    <source>
        <strain evidence="3">RD004123</strain>
    </source>
</reference>
<accession>A0ABQ5R2Y2</accession>
<dbReference type="Proteomes" id="UP001144280">
    <property type="component" value="Unassembled WGS sequence"/>
</dbReference>
<evidence type="ECO:0000256" key="1">
    <source>
        <dbReference type="PROSITE-ProRule" id="PRU00325"/>
    </source>
</evidence>
<feature type="domain" description="SWIM-type" evidence="2">
    <location>
        <begin position="388"/>
        <end position="425"/>
    </location>
</feature>
<keyword evidence="1" id="KW-0862">Zinc</keyword>
<gene>
    <name evidence="3" type="ORF">Pa4123_55130</name>
</gene>
<keyword evidence="1" id="KW-0479">Metal-binding</keyword>
<dbReference type="PROSITE" id="PS50966">
    <property type="entry name" value="ZF_SWIM"/>
    <property type="match status" value="1"/>
</dbReference>
<name>A0ABQ5R2Y2_9ACTN</name>
<keyword evidence="1" id="KW-0863">Zinc-finger</keyword>
<dbReference type="EMBL" id="BSDI01000031">
    <property type="protein sequence ID" value="GLI00237.1"/>
    <property type="molecule type" value="Genomic_DNA"/>
</dbReference>
<sequence>MKNSTIVDDRIGLETSGGRTARGRAAHPHFFSGFLTTPRVAAAGLLAVADVAAARYYQPLLKASLDPVVTGNGDRLRFESFSACGGVYARLDVLEDGLDGGEPGHGTTNVDVNNPLRLALSRITRADPMHLRVGPDELAVTTLDGPLVEKKVALPDRWLRGFAETQLIAAGMDLRAELPAAEAMRLLRGRAPDGWLMPSGRALRPTGRPAPGAVFLGGPDRLAALARVMRHATALRVYGPPVTAGCPPRSSAWEAVLPGMRLTLMLSPRAARGFSGEGAVLDDMGSAEDAELVSVLLAWEPRIEVADLADRSGMPTDRVRAALIRLGTDGRVGYDAAEAAHFHRELPFRAGRVERHNPRLRDARTLVEAGAVTVDGDGATVRSGDRVYLVSRTERSLGCTCRWWTEHRGGRGPCKHVLAMRMATRGDDE</sequence>
<comment type="caution">
    <text evidence="3">The sequence shown here is derived from an EMBL/GenBank/DDBJ whole genome shotgun (WGS) entry which is preliminary data.</text>
</comment>
<protein>
    <recommendedName>
        <fullName evidence="2">SWIM-type domain-containing protein</fullName>
    </recommendedName>
</protein>
<organism evidence="3 4">
    <name type="scientific">Phytohabitans aurantiacus</name>
    <dbReference type="NCBI Taxonomy" id="3016789"/>
    <lineage>
        <taxon>Bacteria</taxon>
        <taxon>Bacillati</taxon>
        <taxon>Actinomycetota</taxon>
        <taxon>Actinomycetes</taxon>
        <taxon>Micromonosporales</taxon>
        <taxon>Micromonosporaceae</taxon>
    </lineage>
</organism>
<evidence type="ECO:0000313" key="3">
    <source>
        <dbReference type="EMBL" id="GLI00237.1"/>
    </source>
</evidence>
<proteinExistence type="predicted"/>
<dbReference type="InterPro" id="IPR007527">
    <property type="entry name" value="Znf_SWIM"/>
</dbReference>